<evidence type="ECO:0000313" key="1">
    <source>
        <dbReference type="EMBL" id="EBW9026248.1"/>
    </source>
</evidence>
<accession>A0A4Z9CUT0</accession>
<comment type="caution">
    <text evidence="1">The sequence shown here is derived from an EMBL/GenBank/DDBJ whole genome shotgun (WGS) entry which is preliminary data.</text>
</comment>
<sequence>MAISQEQQKRGLEHLKQIRRKYFSESSEAAAWWDNLTPEWRGVVLHAAAVTSGARAFKAHLSKCCWRELYERLGYRDMILLRQGISRARLTFEGFGSLRDSDFSKRTANRPIKKVHPIYSSSGVQMVIAPHIVHKLQQQGNL</sequence>
<dbReference type="EMBL" id="AAHJPF010000002">
    <property type="protein sequence ID" value="EBW9026248.1"/>
    <property type="molecule type" value="Genomic_DNA"/>
</dbReference>
<dbReference type="RefSeq" id="WP_021293719.1">
    <property type="nucleotide sequence ID" value="NZ_MXVS01000002.1"/>
</dbReference>
<name>A0A4Z9CUT0_SALET</name>
<gene>
    <name evidence="1" type="ORF">BW885_03945</name>
</gene>
<organism evidence="1">
    <name type="scientific">Salmonella enterica subsp. enterica serovar Haifa</name>
    <dbReference type="NCBI Taxonomy" id="192956"/>
    <lineage>
        <taxon>Bacteria</taxon>
        <taxon>Pseudomonadati</taxon>
        <taxon>Pseudomonadota</taxon>
        <taxon>Gammaproteobacteria</taxon>
        <taxon>Enterobacterales</taxon>
        <taxon>Enterobacteriaceae</taxon>
        <taxon>Salmonella</taxon>
    </lineage>
</organism>
<reference evidence="1" key="1">
    <citation type="submission" date="2018-07" db="EMBL/GenBank/DDBJ databases">
        <authorList>
            <consortium name="GenomeTrakr network: Whole genome sequencing for foodborne pathogen traceback"/>
        </authorList>
    </citation>
    <scope>NUCLEOTIDE SEQUENCE</scope>
    <source>
        <strain evidence="1">HIY0266</strain>
    </source>
</reference>
<proteinExistence type="predicted"/>
<dbReference type="AlphaFoldDB" id="A0A4Z9CUT0"/>
<protein>
    <submittedName>
        <fullName evidence="1">Uncharacterized protein</fullName>
    </submittedName>
</protein>